<sequence>MQNSLQTYTQKYDENNYGLLYPDSHVIRFYERILKYKLGITSGNLLDFGCGNGVHSKYFLDKGFKPFGIDIVPSLQKNWDAKIKISGGGDCKIIEPNSSIKGLFDEKMDIVFANQSLYYIPKTELKQNILEFYECLNQGGILFATMMSEKNYYFSHSEKENENGLRKVSIQGRLNETTYIHFAKSIDELQELFKPFEALFLGDYDPINFYNFEGSAHHFIYIGIKR</sequence>
<dbReference type="EMBL" id="AY102621">
    <property type="protein sequence ID" value="AAM76276.1"/>
    <property type="molecule type" value="Genomic_DNA"/>
</dbReference>
<dbReference type="CDD" id="cd02440">
    <property type="entry name" value="AdoMet_MTases"/>
    <property type="match status" value="1"/>
</dbReference>
<dbReference type="KEGG" id="ccof:VC76_06655"/>
<dbReference type="Pfam" id="PF13489">
    <property type="entry name" value="Methyltransf_23"/>
    <property type="match status" value="1"/>
</dbReference>
<organism evidence="1">
    <name type="scientific">Campylobacter coli</name>
    <dbReference type="NCBI Taxonomy" id="195"/>
    <lineage>
        <taxon>Bacteria</taxon>
        <taxon>Pseudomonadati</taxon>
        <taxon>Campylobacterota</taxon>
        <taxon>Epsilonproteobacteria</taxon>
        <taxon>Campylobacterales</taxon>
        <taxon>Campylobacteraceae</taxon>
        <taxon>Campylobacter</taxon>
    </lineage>
</organism>
<reference evidence="1" key="2">
    <citation type="journal article" date="1996" name="Mol. Microbiol.">
        <title>Identification and characterization of genes required for post-translational modification of Campylobacter coli VC167 flagellin.</title>
        <authorList>
            <person name="Guerry P."/>
            <person name="Doig P."/>
            <person name="Alm R.A."/>
            <person name="Burr D.H."/>
            <person name="Kinsella N."/>
            <person name="Trust T.J."/>
        </authorList>
    </citation>
    <scope>NUCLEOTIDE SEQUENCE</scope>
    <source>
        <strain evidence="1">VC167</strain>
    </source>
</reference>
<name>Q7X524_CAMCO</name>
<reference evidence="1" key="4">
    <citation type="journal article" date="2002" name="Mol. Microbiol.">
        <title>Structural heterogeneity of carbohydrate modifications affects serospecificity of Campylobacter flagellins.</title>
        <authorList>
            <person name="Logan S.M."/>
            <person name="Kelly J.F."/>
            <person name="Thibault P."/>
            <person name="Ewing C.P."/>
            <person name="Guerry P."/>
        </authorList>
    </citation>
    <scope>NUCLEOTIDE SEQUENCE</scope>
    <source>
        <strain evidence="1">VC167</strain>
    </source>
</reference>
<dbReference type="SUPFAM" id="SSF53335">
    <property type="entry name" value="S-adenosyl-L-methionine-dependent methyltransferases"/>
    <property type="match status" value="1"/>
</dbReference>
<reference evidence="1" key="3">
    <citation type="submission" date="1999-10" db="EMBL/GenBank/DDBJ databases">
        <authorList>
            <person name="Guerry P."/>
            <person name="Ewing C.P."/>
            <person name="Moran A.P."/>
            <person name="Trust T.J."/>
        </authorList>
    </citation>
    <scope>NUCLEOTIDE SEQUENCE</scope>
    <source>
        <strain evidence="1">VC167</strain>
    </source>
</reference>
<protein>
    <submittedName>
        <fullName evidence="1">Cj1326-like protein</fullName>
    </submittedName>
</protein>
<dbReference type="RefSeq" id="WP_002844981.1">
    <property type="nucleotide sequence ID" value="NZ_AANOQZ020000020.1"/>
</dbReference>
<reference evidence="1" key="1">
    <citation type="submission" date="1995-05" db="EMBL/GenBank/DDBJ databases">
        <authorList>
            <person name="Guerry P.M."/>
            <person name="Doig P."/>
            <person name="Alm R.A."/>
            <person name="Burr D.H."/>
            <person name="Kinsella N."/>
            <person name="Trust T.J."/>
        </authorList>
    </citation>
    <scope>NUCLEOTIDE SEQUENCE</scope>
    <source>
        <strain evidence="1">VC167</strain>
    </source>
</reference>
<dbReference type="InterPro" id="IPR029063">
    <property type="entry name" value="SAM-dependent_MTases_sf"/>
</dbReference>
<reference evidence="1" key="5">
    <citation type="submission" date="2002-05" db="EMBL/GenBank/DDBJ databases">
        <authorList>
            <person name="Logan S.M."/>
            <person name="Kelly J.F."/>
            <person name="Thibault P."/>
            <person name="Ewing C.P."/>
            <person name="Guerry P."/>
        </authorList>
    </citation>
    <scope>NUCLEOTIDE SEQUENCE</scope>
    <source>
        <strain evidence="1">VC167</strain>
    </source>
</reference>
<dbReference type="AlphaFoldDB" id="Q7X524"/>
<accession>Q7X524</accession>
<dbReference type="Gene3D" id="3.40.50.150">
    <property type="entry name" value="Vaccinia Virus protein VP39"/>
    <property type="match status" value="1"/>
</dbReference>
<evidence type="ECO:0000313" key="1">
    <source>
        <dbReference type="EMBL" id="AAM76276.1"/>
    </source>
</evidence>
<dbReference type="PATRIC" id="fig|195.282.peg.1319"/>
<proteinExistence type="predicted"/>